<dbReference type="RefSeq" id="WP_149092002.1">
    <property type="nucleotide sequence ID" value="NZ_VKKY01000003.1"/>
</dbReference>
<dbReference type="SUPFAM" id="SSF54637">
    <property type="entry name" value="Thioesterase/thiol ester dehydrase-isomerase"/>
    <property type="match status" value="1"/>
</dbReference>
<dbReference type="AlphaFoldDB" id="A0A5B6T745"/>
<comment type="caution">
    <text evidence="3">The sequence shown here is derived from an EMBL/GenBank/DDBJ whole genome shotgun (WGS) entry which is preliminary data.</text>
</comment>
<keyword evidence="4" id="KW-1185">Reference proteome</keyword>
<dbReference type="InterPro" id="IPR050563">
    <property type="entry name" value="4-hydroxybenzoyl-CoA_TE"/>
</dbReference>
<comment type="similarity">
    <text evidence="1">Belongs to the 4-hydroxybenzoyl-CoA thioesterase family.</text>
</comment>
<dbReference type="OrthoDB" id="333038at2"/>
<dbReference type="Pfam" id="PF13279">
    <property type="entry name" value="4HBT_2"/>
    <property type="match status" value="1"/>
</dbReference>
<accession>A0A5B6T745</accession>
<reference evidence="3 4" key="1">
    <citation type="submission" date="2019-07" db="EMBL/GenBank/DDBJ databases">
        <title>Rufibacter sp. nov., isolated from lake sediment.</title>
        <authorList>
            <person name="Qu J.-H."/>
        </authorList>
    </citation>
    <scope>NUCLEOTIDE SEQUENCE [LARGE SCALE GENOMIC DNA]</scope>
    <source>
        <strain evidence="3 4">NBS58-1</strain>
    </source>
</reference>
<proteinExistence type="inferred from homology"/>
<organism evidence="3 4">
    <name type="scientific">Rufibacter hautae</name>
    <dbReference type="NCBI Taxonomy" id="2595005"/>
    <lineage>
        <taxon>Bacteria</taxon>
        <taxon>Pseudomonadati</taxon>
        <taxon>Bacteroidota</taxon>
        <taxon>Cytophagia</taxon>
        <taxon>Cytophagales</taxon>
        <taxon>Hymenobacteraceae</taxon>
        <taxon>Rufibacter</taxon>
    </lineage>
</organism>
<gene>
    <name evidence="3" type="ORF">FOA19_16650</name>
</gene>
<protein>
    <submittedName>
        <fullName evidence="3">Thioesterase</fullName>
    </submittedName>
</protein>
<dbReference type="PANTHER" id="PTHR31793:SF27">
    <property type="entry name" value="NOVEL THIOESTERASE SUPERFAMILY DOMAIN AND SAPOSIN A-TYPE DOMAIN CONTAINING PROTEIN (0610012H03RIK)"/>
    <property type="match status" value="1"/>
</dbReference>
<keyword evidence="2" id="KW-0378">Hydrolase</keyword>
<evidence type="ECO:0000313" key="4">
    <source>
        <dbReference type="Proteomes" id="UP000324133"/>
    </source>
</evidence>
<evidence type="ECO:0000313" key="3">
    <source>
        <dbReference type="EMBL" id="KAA3436038.1"/>
    </source>
</evidence>
<dbReference type="GO" id="GO:0047617">
    <property type="term" value="F:fatty acyl-CoA hydrolase activity"/>
    <property type="evidence" value="ECO:0007669"/>
    <property type="project" value="TreeGrafter"/>
</dbReference>
<evidence type="ECO:0000256" key="1">
    <source>
        <dbReference type="ARBA" id="ARBA00005953"/>
    </source>
</evidence>
<dbReference type="Proteomes" id="UP000324133">
    <property type="component" value="Unassembled WGS sequence"/>
</dbReference>
<evidence type="ECO:0000256" key="2">
    <source>
        <dbReference type="ARBA" id="ARBA00022801"/>
    </source>
</evidence>
<sequence>MARIKIDLSTGFSFQTELPIRITDLNYGNHLGNDALLSLLHEARVRFLKAHGYTEMDFAGAGLIMSDVGIVYKGEGFYGDVLTVQVQPTEFSKYGFDLVYRVSNQNGKEIAHAKTGMLCFDYTARKLRTIPQEALDRLETKA</sequence>
<dbReference type="CDD" id="cd00586">
    <property type="entry name" value="4HBT"/>
    <property type="match status" value="1"/>
</dbReference>
<dbReference type="PANTHER" id="PTHR31793">
    <property type="entry name" value="4-HYDROXYBENZOYL-COA THIOESTERASE FAMILY MEMBER"/>
    <property type="match status" value="1"/>
</dbReference>
<dbReference type="Gene3D" id="3.10.129.10">
    <property type="entry name" value="Hotdog Thioesterase"/>
    <property type="match status" value="1"/>
</dbReference>
<name>A0A5B6T745_9BACT</name>
<dbReference type="InterPro" id="IPR029069">
    <property type="entry name" value="HotDog_dom_sf"/>
</dbReference>
<dbReference type="EMBL" id="VKKY01000003">
    <property type="protein sequence ID" value="KAA3436038.1"/>
    <property type="molecule type" value="Genomic_DNA"/>
</dbReference>